<evidence type="ECO:0000256" key="1">
    <source>
        <dbReference type="ARBA" id="ARBA00004496"/>
    </source>
</evidence>
<evidence type="ECO:0000256" key="6">
    <source>
        <dbReference type="ARBA" id="ARBA00023277"/>
    </source>
</evidence>
<dbReference type="RefSeq" id="WP_175502693.1">
    <property type="nucleotide sequence ID" value="NZ_CAURQT010000002.1"/>
</dbReference>
<dbReference type="PANTHER" id="PTHR42891:SF1">
    <property type="entry name" value="D-GLYCERO-BETA-D-MANNO-HEPTOSE-1,7-BISPHOSPHATE 7-PHOSPHATASE"/>
    <property type="match status" value="1"/>
</dbReference>
<dbReference type="Pfam" id="PF00702">
    <property type="entry name" value="Hydrolase"/>
    <property type="match status" value="1"/>
</dbReference>
<dbReference type="InterPro" id="IPR006549">
    <property type="entry name" value="HAD-SF_hydro_IIIA"/>
</dbReference>
<organism evidence="8 9">
    <name type="scientific">Comamonas antarctica</name>
    <dbReference type="NCBI Taxonomy" id="2743470"/>
    <lineage>
        <taxon>Bacteria</taxon>
        <taxon>Pseudomonadati</taxon>
        <taxon>Pseudomonadota</taxon>
        <taxon>Betaproteobacteria</taxon>
        <taxon>Burkholderiales</taxon>
        <taxon>Comamonadaceae</taxon>
        <taxon>Comamonas</taxon>
    </lineage>
</organism>
<dbReference type="GO" id="GO:0016791">
    <property type="term" value="F:phosphatase activity"/>
    <property type="evidence" value="ECO:0007669"/>
    <property type="project" value="InterPro"/>
</dbReference>
<dbReference type="SUPFAM" id="SSF56784">
    <property type="entry name" value="HAD-like"/>
    <property type="match status" value="1"/>
</dbReference>
<comment type="similarity">
    <text evidence="2">Belongs to the GmhB family.</text>
</comment>
<dbReference type="GO" id="GO:0005975">
    <property type="term" value="P:carbohydrate metabolic process"/>
    <property type="evidence" value="ECO:0007669"/>
    <property type="project" value="InterPro"/>
</dbReference>
<proteinExistence type="inferred from homology"/>
<dbReference type="InterPro" id="IPR006543">
    <property type="entry name" value="Histidinol-phos"/>
</dbReference>
<accession>A0A6N1X097</accession>
<dbReference type="NCBIfam" id="TIGR01662">
    <property type="entry name" value="HAD-SF-IIIA"/>
    <property type="match status" value="1"/>
</dbReference>
<reference evidence="8 9" key="1">
    <citation type="submission" date="2020-06" db="EMBL/GenBank/DDBJ databases">
        <title>Acidovorax antarctica sp. nov., isolated from Corinth ice sheet soil, Antarctic Fields Peninsula.</title>
        <authorList>
            <person name="Xu Q."/>
            <person name="Peng F."/>
        </authorList>
    </citation>
    <scope>NUCLEOTIDE SEQUENCE [LARGE SCALE GENOMIC DNA]</scope>
    <source>
        <strain evidence="8 9">16-35-5</strain>
    </source>
</reference>
<dbReference type="NCBIfam" id="TIGR01656">
    <property type="entry name" value="Histidinol-ppas"/>
    <property type="match status" value="1"/>
</dbReference>
<dbReference type="InterPro" id="IPR023214">
    <property type="entry name" value="HAD_sf"/>
</dbReference>
<keyword evidence="5 8" id="KW-0378">Hydrolase</keyword>
<dbReference type="InterPro" id="IPR004446">
    <property type="entry name" value="Heptose_bisP_phosphatase"/>
</dbReference>
<sequence length="191" mass="19474">MKLAILDRDGTLGAAGQLPANWAALPGALEAVAGLNRAGWHVVLATNQPGLGLGEMGMVELNALQASMHRALAAVGARIEAVFYCPHAPGEGCGCRKPAPGLLQQIAERYGAEPHETWVIGSCADHLQAGAHLGAHLHLVCVQTAAALRAGQPMPDGFPPHVQTHASLAELAAALLPAEPLPPPAAPPAPA</sequence>
<keyword evidence="6" id="KW-0119">Carbohydrate metabolism</keyword>
<dbReference type="Gene3D" id="3.40.50.1000">
    <property type="entry name" value="HAD superfamily/HAD-like"/>
    <property type="match status" value="1"/>
</dbReference>
<dbReference type="PANTHER" id="PTHR42891">
    <property type="entry name" value="D-GLYCERO-BETA-D-MANNO-HEPTOSE-1,7-BISPHOSPHATE 7-PHOSPHATASE"/>
    <property type="match status" value="1"/>
</dbReference>
<protein>
    <recommendedName>
        <fullName evidence="7">D,D-heptose 1,7-bisphosphate phosphatase</fullName>
    </recommendedName>
</protein>
<gene>
    <name evidence="8" type="ORF">HUK68_01975</name>
</gene>
<evidence type="ECO:0000256" key="3">
    <source>
        <dbReference type="ARBA" id="ARBA00022490"/>
    </source>
</evidence>
<dbReference type="AlphaFoldDB" id="A0A6N1X097"/>
<dbReference type="GO" id="GO:0005737">
    <property type="term" value="C:cytoplasm"/>
    <property type="evidence" value="ECO:0007669"/>
    <property type="project" value="UniProtKB-SubCell"/>
</dbReference>
<evidence type="ECO:0000256" key="2">
    <source>
        <dbReference type="ARBA" id="ARBA00005628"/>
    </source>
</evidence>
<comment type="subcellular location">
    <subcellularLocation>
        <location evidence="1">Cytoplasm</location>
    </subcellularLocation>
</comment>
<name>A0A6N1X097_9BURK</name>
<dbReference type="KEGG" id="aant:HUK68_01975"/>
<dbReference type="InterPro" id="IPR036412">
    <property type="entry name" value="HAD-like_sf"/>
</dbReference>
<evidence type="ECO:0000256" key="5">
    <source>
        <dbReference type="ARBA" id="ARBA00022801"/>
    </source>
</evidence>
<keyword evidence="4" id="KW-0479">Metal-binding</keyword>
<evidence type="ECO:0000256" key="7">
    <source>
        <dbReference type="ARBA" id="ARBA00031828"/>
    </source>
</evidence>
<evidence type="ECO:0000256" key="4">
    <source>
        <dbReference type="ARBA" id="ARBA00022723"/>
    </source>
</evidence>
<keyword evidence="9" id="KW-1185">Reference proteome</keyword>
<dbReference type="GO" id="GO:0046872">
    <property type="term" value="F:metal ion binding"/>
    <property type="evidence" value="ECO:0007669"/>
    <property type="project" value="UniProtKB-KW"/>
</dbReference>
<evidence type="ECO:0000313" key="8">
    <source>
        <dbReference type="EMBL" id="QKV51763.1"/>
    </source>
</evidence>
<evidence type="ECO:0000313" key="9">
    <source>
        <dbReference type="Proteomes" id="UP000509579"/>
    </source>
</evidence>
<dbReference type="Proteomes" id="UP000509579">
    <property type="component" value="Chromosome"/>
</dbReference>
<keyword evidence="3" id="KW-0963">Cytoplasm</keyword>
<dbReference type="EMBL" id="CP054840">
    <property type="protein sequence ID" value="QKV51763.1"/>
    <property type="molecule type" value="Genomic_DNA"/>
</dbReference>